<dbReference type="SUPFAM" id="SSF51735">
    <property type="entry name" value="NAD(P)-binding Rossmann-fold domains"/>
    <property type="match status" value="1"/>
</dbReference>
<dbReference type="InterPro" id="IPR016040">
    <property type="entry name" value="NAD(P)-bd_dom"/>
</dbReference>
<feature type="domain" description="NAD(P)-binding" evidence="1">
    <location>
        <begin position="24"/>
        <end position="318"/>
    </location>
</feature>
<gene>
    <name evidence="2" type="ORF">A33O_05180</name>
</gene>
<dbReference type="EMBL" id="AJXZ01000011">
    <property type="protein sequence ID" value="EIM76541.1"/>
    <property type="molecule type" value="Genomic_DNA"/>
</dbReference>
<evidence type="ECO:0000313" key="3">
    <source>
        <dbReference type="Proteomes" id="UP000004622"/>
    </source>
</evidence>
<organism evidence="2 3">
    <name type="scientific">Nitratireductor aquibiodomus RA22</name>
    <dbReference type="NCBI Taxonomy" id="1189611"/>
    <lineage>
        <taxon>Bacteria</taxon>
        <taxon>Pseudomonadati</taxon>
        <taxon>Pseudomonadota</taxon>
        <taxon>Alphaproteobacteria</taxon>
        <taxon>Hyphomicrobiales</taxon>
        <taxon>Phyllobacteriaceae</taxon>
        <taxon>Nitratireductor</taxon>
    </lineage>
</organism>
<protein>
    <submittedName>
        <fullName evidence="2">dTDP-glucose 4,6-dehydratase</fullName>
    </submittedName>
</protein>
<reference evidence="2 3" key="1">
    <citation type="journal article" date="2012" name="J. Bacteriol.">
        <title>Genome Sequence of Nitratireductor aquibiodomus Strain RA22.</title>
        <authorList>
            <person name="Singh A."/>
            <person name="Jangir P.K."/>
            <person name="Kumari C."/>
            <person name="Sharma R."/>
        </authorList>
    </citation>
    <scope>NUCLEOTIDE SEQUENCE [LARGE SCALE GENOMIC DNA]</scope>
    <source>
        <strain evidence="2 3">RA22</strain>
    </source>
</reference>
<dbReference type="Proteomes" id="UP000004622">
    <property type="component" value="Unassembled WGS sequence"/>
</dbReference>
<comment type="caution">
    <text evidence="2">The sequence shown here is derived from an EMBL/GenBank/DDBJ whole genome shotgun (WGS) entry which is preliminary data.</text>
</comment>
<dbReference type="Pfam" id="PF16363">
    <property type="entry name" value="GDP_Man_Dehyd"/>
    <property type="match status" value="1"/>
</dbReference>
<dbReference type="Gene3D" id="3.90.25.10">
    <property type="entry name" value="UDP-galactose 4-epimerase, domain 1"/>
    <property type="match status" value="1"/>
</dbReference>
<dbReference type="STRING" id="204799.GCA_001696575_03157"/>
<accession>I5C3Y9</accession>
<sequence>MPGKKLEPRPAAKTRSIHDAPGILVTGGAGFIGSHLVDALLSWFPTTRVTVVDAITYAANVENLVNARRSGRLRLVRASIEDRALLRDLITPDMLVFHLAAESHVPRSFADPDLFDRVNRLGTRVLLEAVRSAGAQRVIHFSTDEVYGSRLSPADEGSPFAPTSPYARSKADAEGEIRNARNAGLDVTVLRPSNVIGPRQHKEKLIPRFIELAQSGRAFQLEGDGDQRRTFLAISDLVRAVRLIVQKGTPNATYNVAGAETFSVREVARIIASAMEKACRFEHVADRPANDRAYLLDGAKMAALGFRPRTGVQEVVREIMTGDRGAHAALPGRSSRMSIAAA</sequence>
<dbReference type="PANTHER" id="PTHR43000">
    <property type="entry name" value="DTDP-D-GLUCOSE 4,6-DEHYDRATASE-RELATED"/>
    <property type="match status" value="1"/>
</dbReference>
<proteinExistence type="predicted"/>
<dbReference type="PATRIC" id="fig|1189611.3.peg.1060"/>
<name>I5C3Y9_9HYPH</name>
<dbReference type="AlphaFoldDB" id="I5C3Y9"/>
<dbReference type="Gene3D" id="3.40.50.720">
    <property type="entry name" value="NAD(P)-binding Rossmann-like Domain"/>
    <property type="match status" value="1"/>
</dbReference>
<evidence type="ECO:0000313" key="2">
    <source>
        <dbReference type="EMBL" id="EIM76541.1"/>
    </source>
</evidence>
<dbReference type="InterPro" id="IPR036291">
    <property type="entry name" value="NAD(P)-bd_dom_sf"/>
</dbReference>
<evidence type="ECO:0000259" key="1">
    <source>
        <dbReference type="Pfam" id="PF16363"/>
    </source>
</evidence>